<evidence type="ECO:0000256" key="11">
    <source>
        <dbReference type="ARBA" id="ARBA00047338"/>
    </source>
</evidence>
<dbReference type="InterPro" id="IPR002253">
    <property type="entry name" value="Flavin_mOase_1"/>
</dbReference>
<comment type="catalytic activity">
    <reaction evidence="11">
        <text>hypotaurine + NADH + O2 + H(+) = taurine + NAD(+) + H2O</text>
        <dbReference type="Rhea" id="RHEA:74111"/>
        <dbReference type="ChEBI" id="CHEBI:15377"/>
        <dbReference type="ChEBI" id="CHEBI:15378"/>
        <dbReference type="ChEBI" id="CHEBI:15379"/>
        <dbReference type="ChEBI" id="CHEBI:57540"/>
        <dbReference type="ChEBI" id="CHEBI:57853"/>
        <dbReference type="ChEBI" id="CHEBI:57945"/>
        <dbReference type="ChEBI" id="CHEBI:507393"/>
        <dbReference type="EC" id="1.14.13.8"/>
    </reaction>
    <physiologicalReaction direction="left-to-right" evidence="11">
        <dbReference type="Rhea" id="RHEA:74112"/>
    </physiologicalReaction>
</comment>
<evidence type="ECO:0000256" key="7">
    <source>
        <dbReference type="ARBA" id="ARBA00022989"/>
    </source>
</evidence>
<evidence type="ECO:0000256" key="8">
    <source>
        <dbReference type="ARBA" id="ARBA00023002"/>
    </source>
</evidence>
<dbReference type="InterPro" id="IPR000960">
    <property type="entry name" value="Flavin_mOase"/>
</dbReference>
<reference evidence="18 19" key="1">
    <citation type="submission" date="2022-05" db="EMBL/GenBank/DDBJ databases">
        <authorList>
            <consortium name="Genoscope - CEA"/>
            <person name="William W."/>
        </authorList>
    </citation>
    <scope>NUCLEOTIDE SEQUENCE [LARGE SCALE GENOMIC DNA]</scope>
</reference>
<evidence type="ECO:0000256" key="17">
    <source>
        <dbReference type="SAM" id="Phobius"/>
    </source>
</evidence>
<dbReference type="PIRSF" id="PIRSF000332">
    <property type="entry name" value="FMO"/>
    <property type="match status" value="1"/>
</dbReference>
<keyword evidence="19" id="KW-1185">Reference proteome</keyword>
<evidence type="ECO:0000256" key="15">
    <source>
        <dbReference type="PIRNR" id="PIRNR000332"/>
    </source>
</evidence>
<sequence>MQKKVAIIGAGAAGLTAIKCCLDEGLEPVAFESDPWLGGAWKYTELSEETERRGCVFYSTNTNTSKHTSCYSDFPMPKDWPNYLPQQKYLEYFQLYAKQFRLEEKIRYESKVTSVEPCTDFNQSGRWRVHYLDKKLGKERTEEFDFVMVCTGVNWDPRMPHIPGMDTFNGDVIHSKEYRTWKKFEGKRVVVVGFGNSAGDIACELSHHASQVYLSVRSGGWIASRLADRGVPGDCTFLSRFIQAIPLSIRAQVLRRKLEAKLEVANFGFGGEQPPHKRFPIINDELPNRIMTGSIQVKADIAKVQGSTIQLTDGSKLDCIDAIIFGTGYKFSFPILSDTLLHPKDTHLPLFKYVFPPMLKPGTLAIIGAVRVNGPVPPIAEIQSRWAVSVFTGKSRLPDSQTMMDDVELRQKTLEANNVRCCRAFHLVNFISYIDEIASLIGAKPNLWHLLTTDPQLAFRCFFGTCIPAQYRLMGPGAWLGARDIIMGVQDSTLFPLKTRKIDPQDGTKKIMSQKGSSLSWMLGIFVALILFVLIFL</sequence>
<evidence type="ECO:0000256" key="3">
    <source>
        <dbReference type="ARBA" id="ARBA00022630"/>
    </source>
</evidence>
<organism evidence="18 19">
    <name type="scientific">Porites lobata</name>
    <dbReference type="NCBI Taxonomy" id="104759"/>
    <lineage>
        <taxon>Eukaryota</taxon>
        <taxon>Metazoa</taxon>
        <taxon>Cnidaria</taxon>
        <taxon>Anthozoa</taxon>
        <taxon>Hexacorallia</taxon>
        <taxon>Scleractinia</taxon>
        <taxon>Fungiina</taxon>
        <taxon>Poritidae</taxon>
        <taxon>Porites</taxon>
    </lineage>
</organism>
<dbReference type="PRINTS" id="PR01121">
    <property type="entry name" value="FMOXYGENASE1"/>
</dbReference>
<comment type="function">
    <text evidence="10">Broad spectrum monooxygenase that catalyzes the oxygenation of a wide variety of nitrogen- and sulfur-containing compounds including xenobiotics. Catalyzes the S-oxygenation of hypotaurine to produce taurine, an organic osmolyte involved in cell volume regulation as well as a variety of cytoprotective and developmental processes. In vitro, catalyzes the N-oxygenation of trimethylamine (TMA) to produce trimethylamine N-oxide (TMAO) and could therefore participate to the detoxification of this compound that is generated by the action of gut microbiota from dietary precursors such as choline, choline containing compounds, betaine or L-carnitine.</text>
</comment>
<dbReference type="PRINTS" id="PR00370">
    <property type="entry name" value="FMOXYGENASE"/>
</dbReference>
<protein>
    <recommendedName>
        <fullName evidence="16">Flavin-containing monooxygenase</fullName>
        <ecNumber evidence="16">1.-.-.-</ecNumber>
    </recommendedName>
</protein>
<proteinExistence type="inferred from homology"/>
<evidence type="ECO:0000256" key="2">
    <source>
        <dbReference type="ARBA" id="ARBA00009183"/>
    </source>
</evidence>
<keyword evidence="4 17" id="KW-0812">Transmembrane</keyword>
<keyword evidence="15" id="KW-0256">Endoplasmic reticulum</keyword>
<dbReference type="InterPro" id="IPR036188">
    <property type="entry name" value="FAD/NAD-bd_sf"/>
</dbReference>
<evidence type="ECO:0000256" key="5">
    <source>
        <dbReference type="ARBA" id="ARBA00022827"/>
    </source>
</evidence>
<evidence type="ECO:0000256" key="4">
    <source>
        <dbReference type="ARBA" id="ARBA00022692"/>
    </source>
</evidence>
<dbReference type="InterPro" id="IPR020946">
    <property type="entry name" value="Flavin_mOase-like"/>
</dbReference>
<feature type="transmembrane region" description="Helical" evidence="17">
    <location>
        <begin position="519"/>
        <end position="536"/>
    </location>
</feature>
<keyword evidence="6 15" id="KW-0521">NADP</keyword>
<comment type="catalytic activity">
    <reaction evidence="13">
        <text>trimethylamine + NADPH + O2 = trimethylamine N-oxide + NADP(+) + H2O</text>
        <dbReference type="Rhea" id="RHEA:31979"/>
        <dbReference type="ChEBI" id="CHEBI:15377"/>
        <dbReference type="ChEBI" id="CHEBI:15379"/>
        <dbReference type="ChEBI" id="CHEBI:15724"/>
        <dbReference type="ChEBI" id="CHEBI:57783"/>
        <dbReference type="ChEBI" id="CHEBI:58349"/>
        <dbReference type="ChEBI" id="CHEBI:58389"/>
        <dbReference type="EC" id="1.14.13.148"/>
    </reaction>
    <physiologicalReaction direction="left-to-right" evidence="13">
        <dbReference type="Rhea" id="RHEA:31980"/>
    </physiologicalReaction>
</comment>
<dbReference type="PANTHER" id="PTHR23023">
    <property type="entry name" value="DIMETHYLANILINE MONOOXYGENASE"/>
    <property type="match status" value="1"/>
</dbReference>
<keyword evidence="9 15" id="KW-0472">Membrane</keyword>
<evidence type="ECO:0000256" key="16">
    <source>
        <dbReference type="RuleBase" id="RU361177"/>
    </source>
</evidence>
<dbReference type="Proteomes" id="UP001159405">
    <property type="component" value="Unassembled WGS sequence"/>
</dbReference>
<keyword evidence="7 17" id="KW-1133">Transmembrane helix</keyword>
<evidence type="ECO:0000256" key="14">
    <source>
        <dbReference type="ARBA" id="ARBA00049443"/>
    </source>
</evidence>
<gene>
    <name evidence="18" type="ORF">PLOB_00019688</name>
</gene>
<dbReference type="SUPFAM" id="SSF51905">
    <property type="entry name" value="FAD/NAD(P)-binding domain"/>
    <property type="match status" value="2"/>
</dbReference>
<keyword evidence="15 16" id="KW-0503">Monooxygenase</keyword>
<evidence type="ECO:0000256" key="1">
    <source>
        <dbReference type="ARBA" id="ARBA00004389"/>
    </source>
</evidence>
<comment type="subcellular location">
    <subcellularLocation>
        <location evidence="1">Endoplasmic reticulum membrane</location>
        <topology evidence="1">Single-pass membrane protein</topology>
    </subcellularLocation>
</comment>
<comment type="catalytic activity">
    <reaction evidence="12">
        <text>hypotaurine + NADPH + O2 + H(+) = taurine + NADP(+) + H2O</text>
        <dbReference type="Rhea" id="RHEA:69819"/>
        <dbReference type="ChEBI" id="CHEBI:15377"/>
        <dbReference type="ChEBI" id="CHEBI:15378"/>
        <dbReference type="ChEBI" id="CHEBI:15379"/>
        <dbReference type="ChEBI" id="CHEBI:57783"/>
        <dbReference type="ChEBI" id="CHEBI:57853"/>
        <dbReference type="ChEBI" id="CHEBI:58349"/>
        <dbReference type="ChEBI" id="CHEBI:507393"/>
        <dbReference type="EC" id="1.14.13.8"/>
    </reaction>
    <physiologicalReaction direction="left-to-right" evidence="12">
        <dbReference type="Rhea" id="RHEA:69820"/>
    </physiologicalReaction>
</comment>
<accession>A0ABN8NJV7</accession>
<comment type="catalytic activity">
    <reaction evidence="14">
        <text>N,N-dimethylaniline + NADPH + O2 + H(+) = N,N-dimethylaniline N-oxide + NADP(+) + H2O</text>
        <dbReference type="Rhea" id="RHEA:24468"/>
        <dbReference type="ChEBI" id="CHEBI:15377"/>
        <dbReference type="ChEBI" id="CHEBI:15378"/>
        <dbReference type="ChEBI" id="CHEBI:15379"/>
        <dbReference type="ChEBI" id="CHEBI:16269"/>
        <dbReference type="ChEBI" id="CHEBI:17735"/>
        <dbReference type="ChEBI" id="CHEBI:57783"/>
        <dbReference type="ChEBI" id="CHEBI:58349"/>
        <dbReference type="EC" id="1.14.13.8"/>
    </reaction>
    <physiologicalReaction direction="left-to-right" evidence="14">
        <dbReference type="Rhea" id="RHEA:24469"/>
    </physiologicalReaction>
</comment>
<evidence type="ECO:0000256" key="12">
    <source>
        <dbReference type="ARBA" id="ARBA00048041"/>
    </source>
</evidence>
<dbReference type="Gene3D" id="3.50.50.60">
    <property type="entry name" value="FAD/NAD(P)-binding domain"/>
    <property type="match status" value="1"/>
</dbReference>
<evidence type="ECO:0000256" key="10">
    <source>
        <dbReference type="ARBA" id="ARBA00045957"/>
    </source>
</evidence>
<dbReference type="Pfam" id="PF00743">
    <property type="entry name" value="FMO-like"/>
    <property type="match status" value="1"/>
</dbReference>
<dbReference type="EMBL" id="CALNXK010000023">
    <property type="protein sequence ID" value="CAH3110782.1"/>
    <property type="molecule type" value="Genomic_DNA"/>
</dbReference>
<dbReference type="EC" id="1.-.-.-" evidence="16"/>
<evidence type="ECO:0000313" key="19">
    <source>
        <dbReference type="Proteomes" id="UP001159405"/>
    </source>
</evidence>
<keyword evidence="8 15" id="KW-0560">Oxidoreductase</keyword>
<name>A0ABN8NJV7_9CNID</name>
<keyword evidence="5 15" id="KW-0274">FAD</keyword>
<evidence type="ECO:0000256" key="13">
    <source>
        <dbReference type="ARBA" id="ARBA00048088"/>
    </source>
</evidence>
<evidence type="ECO:0000256" key="9">
    <source>
        <dbReference type="ARBA" id="ARBA00023136"/>
    </source>
</evidence>
<dbReference type="InterPro" id="IPR050346">
    <property type="entry name" value="FMO-like"/>
</dbReference>
<evidence type="ECO:0000313" key="18">
    <source>
        <dbReference type="EMBL" id="CAH3110782.1"/>
    </source>
</evidence>
<comment type="cofactor">
    <cofactor evidence="15 16">
        <name>FAD</name>
        <dbReference type="ChEBI" id="CHEBI:57692"/>
    </cofactor>
</comment>
<evidence type="ECO:0000256" key="6">
    <source>
        <dbReference type="ARBA" id="ARBA00022857"/>
    </source>
</evidence>
<keyword evidence="3 15" id="KW-0285">Flavoprotein</keyword>
<comment type="caution">
    <text evidence="18">The sequence shown here is derived from an EMBL/GenBank/DDBJ whole genome shotgun (WGS) entry which is preliminary data.</text>
</comment>
<comment type="similarity">
    <text evidence="2 15 16">Belongs to the FMO family.</text>
</comment>